<dbReference type="Gene3D" id="3.40.1190.10">
    <property type="entry name" value="Mur-like, catalytic domain"/>
    <property type="match status" value="1"/>
</dbReference>
<keyword evidence="7" id="KW-0963">Cytoplasm</keyword>
<gene>
    <name evidence="7" type="primary">murE</name>
    <name evidence="13" type="ORF">CNX65_28280</name>
</gene>
<dbReference type="RefSeq" id="WP_096496465.1">
    <property type="nucleotide sequence ID" value="NZ_CP023445.1"/>
</dbReference>
<evidence type="ECO:0000259" key="11">
    <source>
        <dbReference type="Pfam" id="PF02875"/>
    </source>
</evidence>
<dbReference type="GO" id="GO:0000287">
    <property type="term" value="F:magnesium ion binding"/>
    <property type="evidence" value="ECO:0007669"/>
    <property type="project" value="UniProtKB-UniRule"/>
</dbReference>
<feature type="domain" description="Mur ligase C-terminal" evidence="11">
    <location>
        <begin position="367"/>
        <end position="498"/>
    </location>
</feature>
<dbReference type="InterPro" id="IPR013221">
    <property type="entry name" value="Mur_ligase_cen"/>
</dbReference>
<sequence>MADHSPCAGSLPRVPAKLEGKVATAPPRPSRTQSVPASELAATVDARLTSPAGAPVLVTGVTLRAQHVLPGDLFAALPGARAHGADFAAEAVRRGAVAVLTDEDGASRPELRDVPVLVHRDPRAALGALSARVYGEPAQRVALWGVTGTSGKTTTSYMIESCLRAEGRATGLIGTVETRIAGERLDSAFTTPEAPDLQALLAVMAERGVGDAVMEVSSHALRLGRVGGAGFAVGAFTNLSQDHLDFHPDMEDYFQAKAELFDGRARREVVCVDGEWGRRLVKPGTVTVSATAPVGEATWTASGVRVSATGEQTFTAHGPDGLELAVALRLPGDFNVANALLAIGCLHASGVSAGAITRGLAEVQVPGRMQRVDVGQDFTAVVDYSHKPAAVVLALDAVRARATGRVITVLGCGGDRDTAKRPLMGAEAARRSEVLVVTDDNPRSEDPAAIRAAVLAGALEVPESERGEVVEIGDRGAAIAHAVSLAVAGDVVVVAGKGHETGQEVAGVVHPFSDVDALTGAIQEALR</sequence>
<dbReference type="PANTHER" id="PTHR23135:SF4">
    <property type="entry name" value="UDP-N-ACETYLMURAMOYL-L-ALANYL-D-GLUTAMATE--2,6-DIAMINOPIMELATE LIGASE MURE HOMOLOG, CHLOROPLASTIC"/>
    <property type="match status" value="1"/>
</dbReference>
<dbReference type="Gene3D" id="3.40.1390.10">
    <property type="entry name" value="MurE/MurF, N-terminal domain"/>
    <property type="match status" value="1"/>
</dbReference>
<comment type="catalytic activity">
    <reaction evidence="7">
        <text>UDP-N-acetyl-alpha-D-muramoyl-L-alanyl-D-glutamate + meso-2,6-diaminopimelate + ATP = UDP-N-acetyl-alpha-D-muramoyl-L-alanyl-gamma-D-glutamyl-meso-2,6-diaminopimelate + ADP + phosphate + H(+)</text>
        <dbReference type="Rhea" id="RHEA:23676"/>
        <dbReference type="ChEBI" id="CHEBI:15378"/>
        <dbReference type="ChEBI" id="CHEBI:30616"/>
        <dbReference type="ChEBI" id="CHEBI:43474"/>
        <dbReference type="ChEBI" id="CHEBI:57791"/>
        <dbReference type="ChEBI" id="CHEBI:83900"/>
        <dbReference type="ChEBI" id="CHEBI:83905"/>
        <dbReference type="ChEBI" id="CHEBI:456216"/>
        <dbReference type="EC" id="6.3.2.13"/>
    </reaction>
</comment>
<feature type="binding site" evidence="7">
    <location>
        <begin position="148"/>
        <end position="154"/>
    </location>
    <ligand>
        <name>ATP</name>
        <dbReference type="ChEBI" id="CHEBI:30616"/>
    </ligand>
</feature>
<dbReference type="NCBIfam" id="NF001126">
    <property type="entry name" value="PRK00139.1-4"/>
    <property type="match status" value="1"/>
</dbReference>
<feature type="modified residue" description="N6-carboxylysine" evidence="7">
    <location>
        <position position="257"/>
    </location>
</feature>
<comment type="subcellular location">
    <subcellularLocation>
        <location evidence="7 8">Cytoplasm</location>
    </subcellularLocation>
</comment>
<feature type="binding site" evidence="7">
    <location>
        <position position="416"/>
    </location>
    <ligand>
        <name>meso-2,6-diaminopimelate</name>
        <dbReference type="ChEBI" id="CHEBI:57791"/>
    </ligand>
</feature>
<comment type="caution">
    <text evidence="7">Lacks conserved residue(s) required for the propagation of feature annotation.</text>
</comment>
<dbReference type="GO" id="GO:0005524">
    <property type="term" value="F:ATP binding"/>
    <property type="evidence" value="ECO:0007669"/>
    <property type="project" value="UniProtKB-UniRule"/>
</dbReference>
<evidence type="ECO:0000313" key="13">
    <source>
        <dbReference type="EMBL" id="ATE56700.1"/>
    </source>
</evidence>
<feature type="binding site" evidence="7">
    <location>
        <begin position="440"/>
        <end position="443"/>
    </location>
    <ligand>
        <name>meso-2,6-diaminopimelate</name>
        <dbReference type="ChEBI" id="CHEBI:57791"/>
    </ligand>
</feature>
<dbReference type="NCBIfam" id="TIGR01085">
    <property type="entry name" value="murE"/>
    <property type="match status" value="1"/>
</dbReference>
<evidence type="ECO:0000256" key="9">
    <source>
        <dbReference type="SAM" id="MobiDB-lite"/>
    </source>
</evidence>
<dbReference type="EMBL" id="CP023445">
    <property type="protein sequence ID" value="ATE56700.1"/>
    <property type="molecule type" value="Genomic_DNA"/>
</dbReference>
<dbReference type="KEGG" id="apre:CNX65_28280"/>
<dbReference type="InterPro" id="IPR035911">
    <property type="entry name" value="MurE/MurF_N"/>
</dbReference>
<feature type="binding site" evidence="7">
    <location>
        <position position="496"/>
    </location>
    <ligand>
        <name>meso-2,6-diaminopimelate</name>
        <dbReference type="ChEBI" id="CHEBI:57791"/>
    </ligand>
</feature>
<name>A0A290ZCD2_9PSEU</name>
<proteinExistence type="inferred from homology"/>
<evidence type="ECO:0000256" key="1">
    <source>
        <dbReference type="ARBA" id="ARBA00005898"/>
    </source>
</evidence>
<dbReference type="InterPro" id="IPR004101">
    <property type="entry name" value="Mur_ligase_C"/>
</dbReference>
<feature type="short sequence motif" description="Meso-diaminopimelate recognition motif" evidence="7">
    <location>
        <begin position="440"/>
        <end position="443"/>
    </location>
</feature>
<dbReference type="GO" id="GO:0008360">
    <property type="term" value="P:regulation of cell shape"/>
    <property type="evidence" value="ECO:0007669"/>
    <property type="project" value="UniProtKB-KW"/>
</dbReference>
<keyword evidence="14" id="KW-1185">Reference proteome</keyword>
<reference evidence="13" key="1">
    <citation type="submission" date="2017-09" db="EMBL/GenBank/DDBJ databases">
        <title>Complete Genome Sequence of ansamitocin-producing Bacterium Actinosynnema pretiosum X47.</title>
        <authorList>
            <person name="Cao G."/>
            <person name="Zong G."/>
            <person name="Zhong C."/>
            <person name="Fu J."/>
        </authorList>
    </citation>
    <scope>NUCLEOTIDE SEQUENCE [LARGE SCALE GENOMIC DNA]</scope>
    <source>
        <strain evidence="13">X47</strain>
    </source>
</reference>
<keyword evidence="7" id="KW-0547">Nucleotide-binding</keyword>
<evidence type="ECO:0000256" key="3">
    <source>
        <dbReference type="ARBA" id="ARBA00022960"/>
    </source>
</evidence>
<dbReference type="HAMAP" id="MF_00208">
    <property type="entry name" value="MurE"/>
    <property type="match status" value="1"/>
</dbReference>
<dbReference type="GO" id="GO:0008765">
    <property type="term" value="F:UDP-N-acetylmuramoylalanyl-D-glutamate-2,6-diaminopimelate ligase activity"/>
    <property type="evidence" value="ECO:0007669"/>
    <property type="project" value="UniProtKB-UniRule"/>
</dbReference>
<dbReference type="Proteomes" id="UP000218505">
    <property type="component" value="Chromosome"/>
</dbReference>
<feature type="binding site" evidence="7">
    <location>
        <position position="500"/>
    </location>
    <ligand>
        <name>meso-2,6-diaminopimelate</name>
        <dbReference type="ChEBI" id="CHEBI:57791"/>
    </ligand>
</feature>
<comment type="PTM">
    <text evidence="7">Carboxylation is probably crucial for Mg(2+) binding and, consequently, for the gamma-phosphate positioning of ATP.</text>
</comment>
<dbReference type="NCBIfam" id="NF001124">
    <property type="entry name" value="PRK00139.1-2"/>
    <property type="match status" value="1"/>
</dbReference>
<comment type="function">
    <text evidence="7">Catalyzes the addition of meso-diaminopimelic acid to the nucleotide precursor UDP-N-acetylmuramoyl-L-alanyl-D-glutamate (UMAG) in the biosynthesis of bacterial cell-wall peptidoglycan.</text>
</comment>
<evidence type="ECO:0000259" key="12">
    <source>
        <dbReference type="Pfam" id="PF08245"/>
    </source>
</evidence>
<dbReference type="PANTHER" id="PTHR23135">
    <property type="entry name" value="MUR LIGASE FAMILY MEMBER"/>
    <property type="match status" value="1"/>
</dbReference>
<dbReference type="EC" id="6.3.2.13" evidence="7"/>
<comment type="cofactor">
    <cofactor evidence="7">
        <name>Mg(2+)</name>
        <dbReference type="ChEBI" id="CHEBI:18420"/>
    </cofactor>
</comment>
<evidence type="ECO:0000256" key="8">
    <source>
        <dbReference type="RuleBase" id="RU004135"/>
    </source>
</evidence>
<dbReference type="Pfam" id="PF01225">
    <property type="entry name" value="Mur_ligase"/>
    <property type="match status" value="1"/>
</dbReference>
<feature type="domain" description="Mur ligase central" evidence="12">
    <location>
        <begin position="146"/>
        <end position="345"/>
    </location>
</feature>
<keyword evidence="5 7" id="KW-0131">Cell cycle</keyword>
<dbReference type="InterPro" id="IPR036565">
    <property type="entry name" value="Mur-like_cat_sf"/>
</dbReference>
<comment type="similarity">
    <text evidence="1 7">Belongs to the MurCDEF family. MurE subfamily.</text>
</comment>
<dbReference type="GO" id="GO:0071555">
    <property type="term" value="P:cell wall organization"/>
    <property type="evidence" value="ECO:0007669"/>
    <property type="project" value="UniProtKB-KW"/>
</dbReference>
<dbReference type="Gene3D" id="3.90.190.20">
    <property type="entry name" value="Mur ligase, C-terminal domain"/>
    <property type="match status" value="1"/>
</dbReference>
<comment type="pathway">
    <text evidence="7 8">Cell wall biogenesis; peptidoglycan biosynthesis.</text>
</comment>
<dbReference type="SUPFAM" id="SSF53623">
    <property type="entry name" value="MurD-like peptide ligases, catalytic domain"/>
    <property type="match status" value="1"/>
</dbReference>
<dbReference type="AlphaFoldDB" id="A0A290ZCD2"/>
<feature type="binding site" evidence="7">
    <location>
        <begin position="190"/>
        <end position="191"/>
    </location>
    <ligand>
        <name>UDP-N-acetyl-alpha-D-muramoyl-L-alanyl-D-glutamate</name>
        <dbReference type="ChEBI" id="CHEBI:83900"/>
    </ligand>
</feature>
<keyword evidence="2 7" id="KW-0132">Cell division</keyword>
<dbReference type="InterPro" id="IPR036615">
    <property type="entry name" value="Mur_ligase_C_dom_sf"/>
</dbReference>
<keyword evidence="6 7" id="KW-0961">Cell wall biogenesis/degradation</keyword>
<keyword evidence="7" id="KW-0460">Magnesium</keyword>
<keyword evidence="3 7" id="KW-0133">Cell shape</keyword>
<keyword evidence="7 13" id="KW-0436">Ligase</keyword>
<evidence type="ECO:0000259" key="10">
    <source>
        <dbReference type="Pfam" id="PF01225"/>
    </source>
</evidence>
<dbReference type="InterPro" id="IPR005761">
    <property type="entry name" value="UDP-N-AcMur-Glu-dNH2Pim_ligase"/>
</dbReference>
<evidence type="ECO:0000256" key="5">
    <source>
        <dbReference type="ARBA" id="ARBA00023306"/>
    </source>
</evidence>
<dbReference type="GO" id="GO:0009252">
    <property type="term" value="P:peptidoglycan biosynthetic process"/>
    <property type="evidence" value="ECO:0007669"/>
    <property type="project" value="UniProtKB-UniRule"/>
</dbReference>
<feature type="binding site" evidence="7">
    <location>
        <position position="225"/>
    </location>
    <ligand>
        <name>UDP-N-acetyl-alpha-D-muramoyl-L-alanyl-D-glutamate</name>
        <dbReference type="ChEBI" id="CHEBI:83900"/>
    </ligand>
</feature>
<dbReference type="GO" id="GO:0051301">
    <property type="term" value="P:cell division"/>
    <property type="evidence" value="ECO:0007669"/>
    <property type="project" value="UniProtKB-KW"/>
</dbReference>
<evidence type="ECO:0000256" key="4">
    <source>
        <dbReference type="ARBA" id="ARBA00022984"/>
    </source>
</evidence>
<feature type="binding site" evidence="7">
    <location>
        <position position="217"/>
    </location>
    <ligand>
        <name>UDP-N-acetyl-alpha-D-muramoyl-L-alanyl-D-glutamate</name>
        <dbReference type="ChEBI" id="CHEBI:83900"/>
    </ligand>
</feature>
<evidence type="ECO:0000256" key="7">
    <source>
        <dbReference type="HAMAP-Rule" id="MF_00208"/>
    </source>
</evidence>
<dbReference type="SUPFAM" id="SSF63418">
    <property type="entry name" value="MurE/MurF N-terminal domain"/>
    <property type="match status" value="1"/>
</dbReference>
<dbReference type="SUPFAM" id="SSF53244">
    <property type="entry name" value="MurD-like peptide ligases, peptide-binding domain"/>
    <property type="match status" value="1"/>
</dbReference>
<evidence type="ECO:0000256" key="2">
    <source>
        <dbReference type="ARBA" id="ARBA00022618"/>
    </source>
</evidence>
<dbReference type="InterPro" id="IPR000713">
    <property type="entry name" value="Mur_ligase_N"/>
</dbReference>
<feature type="binding site" evidence="7">
    <location>
        <position position="63"/>
    </location>
    <ligand>
        <name>UDP-N-acetyl-alpha-D-muramoyl-L-alanyl-D-glutamate</name>
        <dbReference type="ChEBI" id="CHEBI:83900"/>
    </ligand>
</feature>
<feature type="domain" description="Mur ligase N-terminal catalytic" evidence="10">
    <location>
        <begin position="58"/>
        <end position="134"/>
    </location>
</feature>
<dbReference type="GO" id="GO:0005737">
    <property type="term" value="C:cytoplasm"/>
    <property type="evidence" value="ECO:0007669"/>
    <property type="project" value="UniProtKB-SubCell"/>
</dbReference>
<accession>A0A290ZCD2</accession>
<evidence type="ECO:0000313" key="14">
    <source>
        <dbReference type="Proteomes" id="UP000218505"/>
    </source>
</evidence>
<organism evidence="13 14">
    <name type="scientific">Actinosynnema pretiosum</name>
    <dbReference type="NCBI Taxonomy" id="42197"/>
    <lineage>
        <taxon>Bacteria</taxon>
        <taxon>Bacillati</taxon>
        <taxon>Actinomycetota</taxon>
        <taxon>Actinomycetes</taxon>
        <taxon>Pseudonocardiales</taxon>
        <taxon>Pseudonocardiaceae</taxon>
        <taxon>Actinosynnema</taxon>
    </lineage>
</organism>
<keyword evidence="7" id="KW-0067">ATP-binding</keyword>
<protein>
    <recommendedName>
        <fullName evidence="7">UDP-N-acetylmuramoyl-L-alanyl-D-glutamate--2,6-diaminopimelate ligase</fullName>
        <ecNumber evidence="7">6.3.2.13</ecNumber>
    </recommendedName>
    <alternativeName>
        <fullName evidence="7">Meso-A2pm-adding enzyme</fullName>
    </alternativeName>
    <alternativeName>
        <fullName evidence="7">Meso-diaminopimelate-adding enzyme</fullName>
    </alternativeName>
    <alternativeName>
        <fullName evidence="7">UDP-MurNAc-L-Ala-D-Glu:meso-diaminopimelate ligase</fullName>
    </alternativeName>
    <alternativeName>
        <fullName evidence="7">UDP-MurNAc-tripeptide synthetase</fullName>
    </alternativeName>
    <alternativeName>
        <fullName evidence="7">UDP-N-acetylmuramyl-tripeptide synthetase</fullName>
    </alternativeName>
</protein>
<feature type="region of interest" description="Disordered" evidence="9">
    <location>
        <begin position="1"/>
        <end position="37"/>
    </location>
</feature>
<dbReference type="UniPathway" id="UPA00219"/>
<dbReference type="Pfam" id="PF02875">
    <property type="entry name" value="Mur_ligase_C"/>
    <property type="match status" value="1"/>
</dbReference>
<keyword evidence="4 7" id="KW-0573">Peptidoglycan synthesis</keyword>
<evidence type="ECO:0000256" key="6">
    <source>
        <dbReference type="ARBA" id="ARBA00023316"/>
    </source>
</evidence>
<dbReference type="Pfam" id="PF08245">
    <property type="entry name" value="Mur_ligase_M"/>
    <property type="match status" value="1"/>
</dbReference>